<dbReference type="PANTHER" id="PTHR13723">
    <property type="entry name" value="ADAMTS A DISINTEGRIN AND METALLOPROTEASE WITH THROMBOSPONDIN MOTIFS PROTEASE"/>
    <property type="match status" value="1"/>
</dbReference>
<feature type="non-terminal residue" evidence="1">
    <location>
        <position position="157"/>
    </location>
</feature>
<dbReference type="GO" id="GO:0030198">
    <property type="term" value="P:extracellular matrix organization"/>
    <property type="evidence" value="ECO:0007669"/>
    <property type="project" value="TreeGrafter"/>
</dbReference>
<dbReference type="InterPro" id="IPR050439">
    <property type="entry name" value="ADAMTS_ADAMTS-like"/>
</dbReference>
<dbReference type="EMBL" id="WBNO01015396">
    <property type="protein sequence ID" value="NXQ15657.1"/>
    <property type="molecule type" value="Genomic_DNA"/>
</dbReference>
<gene>
    <name evidence="1" type="primary">Adamtsl5_1</name>
    <name evidence="1" type="ORF">PEUTAE_R15638</name>
</gene>
<sequence>GSPDPALRGGLGSPQSVGCDGILGSRPDSCGHCGAGPGSCVLVHRLFQGSDPSSGYLGYVNVTKIPAGATHIKVTDKSRNYLGRSALPRSQSVPVCPSQSQSVPGRAGPGRAWPSHVCPMSCRAAPSLGCCFQHRGVTELAGARGDFPEAAAAFWEG</sequence>
<comment type="caution">
    <text evidence="1">The sequence shown here is derived from an EMBL/GenBank/DDBJ whole genome shotgun (WGS) entry which is preliminary data.</text>
</comment>
<dbReference type="PANTHER" id="PTHR13723:SF173">
    <property type="entry name" value="ADAMTS-LIKE PROTEIN 5"/>
    <property type="match status" value="1"/>
</dbReference>
<dbReference type="Proteomes" id="UP000629713">
    <property type="component" value="Unassembled WGS sequence"/>
</dbReference>
<name>A0A852FAP8_PEUTA</name>
<dbReference type="GO" id="GO:0006508">
    <property type="term" value="P:proteolysis"/>
    <property type="evidence" value="ECO:0007669"/>
    <property type="project" value="TreeGrafter"/>
</dbReference>
<protein>
    <submittedName>
        <fullName evidence="1">ATL5 protein</fullName>
    </submittedName>
</protein>
<dbReference type="AlphaFoldDB" id="A0A852FAP8"/>
<organism evidence="1 2">
    <name type="scientific">Peucedramus taeniatus</name>
    <name type="common">Olive warbler</name>
    <dbReference type="NCBI Taxonomy" id="135441"/>
    <lineage>
        <taxon>Eukaryota</taxon>
        <taxon>Metazoa</taxon>
        <taxon>Chordata</taxon>
        <taxon>Craniata</taxon>
        <taxon>Vertebrata</taxon>
        <taxon>Euteleostomi</taxon>
        <taxon>Archelosauria</taxon>
        <taxon>Archosauria</taxon>
        <taxon>Dinosauria</taxon>
        <taxon>Saurischia</taxon>
        <taxon>Theropoda</taxon>
        <taxon>Coelurosauria</taxon>
        <taxon>Aves</taxon>
        <taxon>Neognathae</taxon>
        <taxon>Neoaves</taxon>
        <taxon>Telluraves</taxon>
        <taxon>Australaves</taxon>
        <taxon>Passeriformes</taxon>
        <taxon>Passeroidea</taxon>
        <taxon>Fringillidae</taxon>
        <taxon>Peucedraminae</taxon>
        <taxon>Peucedramus</taxon>
    </lineage>
</organism>
<keyword evidence="2" id="KW-1185">Reference proteome</keyword>
<dbReference type="GO" id="GO:0031012">
    <property type="term" value="C:extracellular matrix"/>
    <property type="evidence" value="ECO:0007669"/>
    <property type="project" value="TreeGrafter"/>
</dbReference>
<dbReference type="Gene3D" id="2.60.120.830">
    <property type="match status" value="1"/>
</dbReference>
<dbReference type="GO" id="GO:0004222">
    <property type="term" value="F:metalloendopeptidase activity"/>
    <property type="evidence" value="ECO:0007669"/>
    <property type="project" value="TreeGrafter"/>
</dbReference>
<evidence type="ECO:0000313" key="1">
    <source>
        <dbReference type="EMBL" id="NXQ15657.1"/>
    </source>
</evidence>
<proteinExistence type="predicted"/>
<evidence type="ECO:0000313" key="2">
    <source>
        <dbReference type="Proteomes" id="UP000629713"/>
    </source>
</evidence>
<accession>A0A852FAP8</accession>
<feature type="non-terminal residue" evidence="1">
    <location>
        <position position="1"/>
    </location>
</feature>
<reference evidence="1" key="1">
    <citation type="submission" date="2019-09" db="EMBL/GenBank/DDBJ databases">
        <title>Bird 10,000 Genomes (B10K) Project - Family phase.</title>
        <authorList>
            <person name="Zhang G."/>
        </authorList>
    </citation>
    <scope>NUCLEOTIDE SEQUENCE</scope>
    <source>
        <strain evidence="1">B10K-DU-002-52</strain>
        <tissue evidence="1">Muscle</tissue>
    </source>
</reference>